<dbReference type="Gene3D" id="3.30.70.270">
    <property type="match status" value="1"/>
</dbReference>
<proteinExistence type="predicted"/>
<evidence type="ECO:0000313" key="4">
    <source>
        <dbReference type="EMBL" id="GEU34727.1"/>
    </source>
</evidence>
<dbReference type="GO" id="GO:0003964">
    <property type="term" value="F:RNA-directed DNA polymerase activity"/>
    <property type="evidence" value="ECO:0007669"/>
    <property type="project" value="UniProtKB-KW"/>
</dbReference>
<protein>
    <submittedName>
        <fullName evidence="4">Putative reverse transcriptase domain-containing protein</fullName>
    </submittedName>
</protein>
<dbReference type="Pfam" id="PF17919">
    <property type="entry name" value="RT_RNaseH_2"/>
    <property type="match status" value="1"/>
</dbReference>
<dbReference type="EMBL" id="BKCJ010000611">
    <property type="protein sequence ID" value="GEU34727.1"/>
    <property type="molecule type" value="Genomic_DNA"/>
</dbReference>
<dbReference type="FunFam" id="3.30.70.270:FF:000020">
    <property type="entry name" value="Transposon Tf2-6 polyprotein-like Protein"/>
    <property type="match status" value="1"/>
</dbReference>
<organism evidence="4">
    <name type="scientific">Tanacetum cinerariifolium</name>
    <name type="common">Dalmatian daisy</name>
    <name type="synonym">Chrysanthemum cinerariifolium</name>
    <dbReference type="NCBI Taxonomy" id="118510"/>
    <lineage>
        <taxon>Eukaryota</taxon>
        <taxon>Viridiplantae</taxon>
        <taxon>Streptophyta</taxon>
        <taxon>Embryophyta</taxon>
        <taxon>Tracheophyta</taxon>
        <taxon>Spermatophyta</taxon>
        <taxon>Magnoliopsida</taxon>
        <taxon>eudicotyledons</taxon>
        <taxon>Gunneridae</taxon>
        <taxon>Pentapetalae</taxon>
        <taxon>asterids</taxon>
        <taxon>campanulids</taxon>
        <taxon>Asterales</taxon>
        <taxon>Asteraceae</taxon>
        <taxon>Asteroideae</taxon>
        <taxon>Anthemideae</taxon>
        <taxon>Anthemidinae</taxon>
        <taxon>Tanacetum</taxon>
    </lineage>
</organism>
<dbReference type="SUPFAM" id="SSF56672">
    <property type="entry name" value="DNA/RNA polymerases"/>
    <property type="match status" value="1"/>
</dbReference>
<dbReference type="InterPro" id="IPR041577">
    <property type="entry name" value="RT_RNaseH_2"/>
</dbReference>
<name>A0A6L2JDT3_TANCI</name>
<sequence>MFISVEENIEGLVDGRVIIQRDLNSLETELQKARTQIVGLKREQIGHNDEIVLACVRISTLEMIIEDIQNGSQEDINIYRLAITQAAIRKLVADSVVVALEAQAATMENTDITNRNTGQRETHKIPRIGSLCPTMVPNSEKLMEVSSGYYPEEPMITNESLMIEEPLTTIATATMITTNSRIEGKKPSGIMLPPQLKIIERNDISKASAQRQTTVPTGEHTCRGTKRSPRTERSQGFNVVIGMDWLSNHHARIICDEKAVHIPIDGETLIIREVRQFLGLVAYYQIFIEGFSKIAKSLTELTQKNKKYIWGENQESVFQLLKQKLCEASILALPEGNDDFVVYCDASHQCLGAVLMQREKDIAYASRQLNPHEENYTTHDLELGAVVFALKI</sequence>
<feature type="domain" description="Reverse transcriptase/retrotransposon-derived protein RNase H-like" evidence="3">
    <location>
        <begin position="310"/>
        <end position="391"/>
    </location>
</feature>
<dbReference type="PANTHER" id="PTHR34072">
    <property type="entry name" value="ENZYMATIC POLYPROTEIN-RELATED"/>
    <property type="match status" value="1"/>
</dbReference>
<gene>
    <name evidence="4" type="ORF">Tci_006705</name>
</gene>
<feature type="coiled-coil region" evidence="1">
    <location>
        <begin position="16"/>
        <end position="43"/>
    </location>
</feature>
<reference evidence="4" key="1">
    <citation type="journal article" date="2019" name="Sci. Rep.">
        <title>Draft genome of Tanacetum cinerariifolium, the natural source of mosquito coil.</title>
        <authorList>
            <person name="Yamashiro T."/>
            <person name="Shiraishi A."/>
            <person name="Satake H."/>
            <person name="Nakayama K."/>
        </authorList>
    </citation>
    <scope>NUCLEOTIDE SEQUENCE</scope>
</reference>
<dbReference type="AlphaFoldDB" id="A0A6L2JDT3"/>
<keyword evidence="4" id="KW-0548">Nucleotidyltransferase</keyword>
<evidence type="ECO:0000256" key="1">
    <source>
        <dbReference type="SAM" id="Coils"/>
    </source>
</evidence>
<dbReference type="InterPro" id="IPR043502">
    <property type="entry name" value="DNA/RNA_pol_sf"/>
</dbReference>
<keyword evidence="4" id="KW-0808">Transferase</keyword>
<accession>A0A6L2JDT3</accession>
<evidence type="ECO:0000256" key="2">
    <source>
        <dbReference type="SAM" id="MobiDB-lite"/>
    </source>
</evidence>
<dbReference type="InterPro" id="IPR043128">
    <property type="entry name" value="Rev_trsase/Diguanyl_cyclase"/>
</dbReference>
<feature type="region of interest" description="Disordered" evidence="2">
    <location>
        <begin position="208"/>
        <end position="230"/>
    </location>
</feature>
<keyword evidence="4" id="KW-0695">RNA-directed DNA polymerase</keyword>
<evidence type="ECO:0000259" key="3">
    <source>
        <dbReference type="Pfam" id="PF17919"/>
    </source>
</evidence>
<keyword evidence="1" id="KW-0175">Coiled coil</keyword>
<dbReference type="PANTHER" id="PTHR34072:SF52">
    <property type="entry name" value="RIBONUCLEASE H"/>
    <property type="match status" value="1"/>
</dbReference>
<comment type="caution">
    <text evidence="4">The sequence shown here is derived from an EMBL/GenBank/DDBJ whole genome shotgun (WGS) entry which is preliminary data.</text>
</comment>